<comment type="catalytic activity">
    <reaction evidence="1">
        <text>Release of an N-terminal aspartate or glutamate from a peptide, with a preference for aspartate.</text>
        <dbReference type="EC" id="3.4.11.21"/>
    </reaction>
</comment>
<reference evidence="12 13" key="1">
    <citation type="submission" date="2019-07" db="EMBL/GenBank/DDBJ databases">
        <authorList>
            <person name="Friedrich A."/>
            <person name="Schacherer J."/>
        </authorList>
    </citation>
    <scope>NUCLEOTIDE SEQUENCE [LARGE SCALE GENOMIC DNA]</scope>
</reference>
<dbReference type="Pfam" id="PF02127">
    <property type="entry name" value="Peptidase_M18"/>
    <property type="match status" value="1"/>
</dbReference>
<dbReference type="InterPro" id="IPR023358">
    <property type="entry name" value="Peptidase_M18_dom2"/>
</dbReference>
<dbReference type="Gene3D" id="3.40.630.10">
    <property type="entry name" value="Zn peptidases"/>
    <property type="match status" value="1"/>
</dbReference>
<dbReference type="GO" id="GO:0008270">
    <property type="term" value="F:zinc ion binding"/>
    <property type="evidence" value="ECO:0007669"/>
    <property type="project" value="InterPro"/>
</dbReference>
<proteinExistence type="inferred from homology"/>
<dbReference type="PRINTS" id="PR00932">
    <property type="entry name" value="AMINO1PTASE"/>
</dbReference>
<dbReference type="GO" id="GO:0070006">
    <property type="term" value="F:metalloaminopeptidase activity"/>
    <property type="evidence" value="ECO:0007669"/>
    <property type="project" value="TreeGrafter"/>
</dbReference>
<accession>A0A7D9CYQ7</accession>
<evidence type="ECO:0000256" key="1">
    <source>
        <dbReference type="ARBA" id="ARBA00001335"/>
    </source>
</evidence>
<dbReference type="CDD" id="cd05658">
    <property type="entry name" value="M18_DAP"/>
    <property type="match status" value="1"/>
</dbReference>
<dbReference type="PANTHER" id="PTHR28570:SF3">
    <property type="entry name" value="ASPARTYL AMINOPEPTIDASE"/>
    <property type="match status" value="1"/>
</dbReference>
<evidence type="ECO:0000256" key="11">
    <source>
        <dbReference type="RuleBase" id="RU004386"/>
    </source>
</evidence>
<keyword evidence="8 11" id="KW-0378">Hydrolase</keyword>
<evidence type="ECO:0000256" key="4">
    <source>
        <dbReference type="ARBA" id="ARBA00011965"/>
    </source>
</evidence>
<sequence length="477" mass="53020">MSSTLKQAQGFLDFVNASPTPYHVVENVKKQLTSAGFACISERLSWAGKLKKNGKYFVTRNSSSIIAFTVGGQYRPGNGIAIVGGHTDSPTLRVKPTSDIKKDGFTEVGVETYGGGIWHTWFDRDLSLAGRVFIRNSTTGNYEYKLLKIDRPILRIPTLAIHLDKERGKFEFNKETQLRPVLGTDSESLSSKDAEDNDKSFEVIKSVIQRHNKKLVKVISEELNGKPEDIEDFELVLFDTQKSCLGGLENEFIFSPRLDNQVTCYSAIQGLIQSTENLQSETGIRLVSLFDHEEIGSQSAQGADSSFLPDILHRLTSLTFNPTSDLSSQLSPDHFFNSMSKSFVISSDMAHAVHPNYSENYEALNRPKLNAGPVFKINANQRYVTNSPGIVLMKNIASIGKVPMQLFVIRNDSPCGSTIGPMIAAKLGIRTLDIGNPQLSMHSIRETCGSKDIEQLVNLFRTYFEKYTTIESKIIVD</sequence>
<dbReference type="NCBIfam" id="NF002759">
    <property type="entry name" value="PRK02813.1"/>
    <property type="match status" value="1"/>
</dbReference>
<evidence type="ECO:0000256" key="3">
    <source>
        <dbReference type="ARBA" id="ARBA00008290"/>
    </source>
</evidence>
<organism evidence="12 13">
    <name type="scientific">Dekkera bruxellensis</name>
    <name type="common">Brettanomyces custersii</name>
    <dbReference type="NCBI Taxonomy" id="5007"/>
    <lineage>
        <taxon>Eukaryota</taxon>
        <taxon>Fungi</taxon>
        <taxon>Dikarya</taxon>
        <taxon>Ascomycota</taxon>
        <taxon>Saccharomycotina</taxon>
        <taxon>Pichiomycetes</taxon>
        <taxon>Pichiales</taxon>
        <taxon>Pichiaceae</taxon>
        <taxon>Brettanomyces</taxon>
    </lineage>
</organism>
<keyword evidence="5 11" id="KW-0031">Aminopeptidase</keyword>
<dbReference type="SUPFAM" id="SSF53187">
    <property type="entry name" value="Zn-dependent exopeptidases"/>
    <property type="match status" value="1"/>
</dbReference>
<keyword evidence="9 11" id="KW-0862">Zinc</keyword>
<dbReference type="AlphaFoldDB" id="A0A7D9CYQ7"/>
<comment type="similarity">
    <text evidence="3 11">Belongs to the peptidase M18 family.</text>
</comment>
<keyword evidence="7 11" id="KW-0479">Metal-binding</keyword>
<keyword evidence="13" id="KW-1185">Reference proteome</keyword>
<dbReference type="EMBL" id="CABFWN010000004">
    <property type="protein sequence ID" value="VUG19058.1"/>
    <property type="molecule type" value="Genomic_DNA"/>
</dbReference>
<comment type="cofactor">
    <cofactor evidence="2">
        <name>Zn(2+)</name>
        <dbReference type="ChEBI" id="CHEBI:29105"/>
    </cofactor>
</comment>
<dbReference type="Gene3D" id="2.30.250.10">
    <property type="entry name" value="Aminopeptidase i, Domain 2"/>
    <property type="match status" value="1"/>
</dbReference>
<dbReference type="PANTHER" id="PTHR28570">
    <property type="entry name" value="ASPARTYL AMINOPEPTIDASE"/>
    <property type="match status" value="1"/>
</dbReference>
<evidence type="ECO:0000256" key="7">
    <source>
        <dbReference type="ARBA" id="ARBA00022723"/>
    </source>
</evidence>
<dbReference type="GO" id="GO:0006508">
    <property type="term" value="P:proteolysis"/>
    <property type="evidence" value="ECO:0007669"/>
    <property type="project" value="UniProtKB-KW"/>
</dbReference>
<evidence type="ECO:0000256" key="2">
    <source>
        <dbReference type="ARBA" id="ARBA00001947"/>
    </source>
</evidence>
<gene>
    <name evidence="12" type="primary">APE4</name>
    <name evidence="12" type="ORF">DEBR0S4_09406G</name>
</gene>
<keyword evidence="10 11" id="KW-0482">Metalloprotease</keyword>
<keyword evidence="6 11" id="KW-0645">Protease</keyword>
<evidence type="ECO:0000256" key="8">
    <source>
        <dbReference type="ARBA" id="ARBA00022801"/>
    </source>
</evidence>
<dbReference type="FunFam" id="2.30.250.10:FF:000001">
    <property type="entry name" value="Aspartyl aminopeptidase 1"/>
    <property type="match status" value="1"/>
</dbReference>
<dbReference type="GO" id="GO:0000324">
    <property type="term" value="C:fungal-type vacuole"/>
    <property type="evidence" value="ECO:0007669"/>
    <property type="project" value="TreeGrafter"/>
</dbReference>
<evidence type="ECO:0000313" key="13">
    <source>
        <dbReference type="Proteomes" id="UP000478008"/>
    </source>
</evidence>
<evidence type="ECO:0000256" key="5">
    <source>
        <dbReference type="ARBA" id="ARBA00022438"/>
    </source>
</evidence>
<evidence type="ECO:0000256" key="6">
    <source>
        <dbReference type="ARBA" id="ARBA00022670"/>
    </source>
</evidence>
<name>A0A7D9CYQ7_DEKBR</name>
<dbReference type="InterPro" id="IPR001948">
    <property type="entry name" value="Peptidase_M18"/>
</dbReference>
<dbReference type="EC" id="3.4.11.21" evidence="4"/>
<evidence type="ECO:0000256" key="9">
    <source>
        <dbReference type="ARBA" id="ARBA00022833"/>
    </source>
</evidence>
<protein>
    <recommendedName>
        <fullName evidence="4">aspartyl aminopeptidase</fullName>
        <ecNumber evidence="4">3.4.11.21</ecNumber>
    </recommendedName>
</protein>
<dbReference type="SUPFAM" id="SSF101821">
    <property type="entry name" value="Aminopeptidase/glucanase lid domain"/>
    <property type="match status" value="1"/>
</dbReference>
<evidence type="ECO:0000313" key="12">
    <source>
        <dbReference type="EMBL" id="VUG19058.1"/>
    </source>
</evidence>
<dbReference type="Proteomes" id="UP000478008">
    <property type="component" value="Unassembled WGS sequence"/>
</dbReference>
<evidence type="ECO:0000256" key="10">
    <source>
        <dbReference type="ARBA" id="ARBA00023049"/>
    </source>
</evidence>